<dbReference type="Proteomes" id="UP000289775">
    <property type="component" value="Unassembled WGS sequence"/>
</dbReference>
<dbReference type="AlphaFoldDB" id="A0A444W7W6"/>
<name>A0A444W7W6_9FLAO</name>
<proteinExistence type="predicted"/>
<organism evidence="1 2">
    <name type="scientific">Flavobacterium beibuense</name>
    <dbReference type="NCBI Taxonomy" id="657326"/>
    <lineage>
        <taxon>Bacteria</taxon>
        <taxon>Pseudomonadati</taxon>
        <taxon>Bacteroidota</taxon>
        <taxon>Flavobacteriia</taxon>
        <taxon>Flavobacteriales</taxon>
        <taxon>Flavobacteriaceae</taxon>
        <taxon>Flavobacterium</taxon>
    </lineage>
</organism>
<dbReference type="EMBL" id="JUIW01000009">
    <property type="protein sequence ID" value="RYJ41738.1"/>
    <property type="molecule type" value="Genomic_DNA"/>
</dbReference>
<evidence type="ECO:0000313" key="1">
    <source>
        <dbReference type="EMBL" id="RYJ41738.1"/>
    </source>
</evidence>
<keyword evidence="2" id="KW-1185">Reference proteome</keyword>
<sequence length="56" mass="6294">MAPIRSSVKSNFEIREDMRLSVLGNTLPKTTRNIDTAMAITMIPIVEGSFKNRTLK</sequence>
<reference evidence="1 2" key="1">
    <citation type="submission" date="2014-12" db="EMBL/GenBank/DDBJ databases">
        <title>Genome sequence of Flavobacterium beibuense RSKm HC5.</title>
        <authorList>
            <person name="Kim J.F."/>
            <person name="Song J.Y."/>
            <person name="Kwak M.-J."/>
            <person name="Lee S.-W."/>
        </authorList>
    </citation>
    <scope>NUCLEOTIDE SEQUENCE [LARGE SCALE GENOMIC DNA]</scope>
    <source>
        <strain evidence="1 2">RSKm HC5</strain>
    </source>
</reference>
<evidence type="ECO:0000313" key="2">
    <source>
        <dbReference type="Proteomes" id="UP000289775"/>
    </source>
</evidence>
<comment type="caution">
    <text evidence="1">The sequence shown here is derived from an EMBL/GenBank/DDBJ whole genome shotgun (WGS) entry which is preliminary data.</text>
</comment>
<accession>A0A444W7W6</accession>
<gene>
    <name evidence="1" type="ORF">NU09_2663</name>
</gene>
<protein>
    <submittedName>
        <fullName evidence="1">Uncharacterized protein</fullName>
    </submittedName>
</protein>